<gene>
    <name evidence="2" type="ORF">VV02_13420</name>
</gene>
<dbReference type="InterPro" id="IPR001900">
    <property type="entry name" value="RNase_II/R"/>
</dbReference>
<dbReference type="SMART" id="SM00955">
    <property type="entry name" value="RNB"/>
    <property type="match status" value="1"/>
</dbReference>
<evidence type="ECO:0000313" key="2">
    <source>
        <dbReference type="EMBL" id="AKU16630.1"/>
    </source>
</evidence>
<dbReference type="OrthoDB" id="5800376at2"/>
<dbReference type="PANTHER" id="PTHR23355:SF42">
    <property type="entry name" value="RIBONUCLEASE II, CHLOROPLASTIC_MITOCHONDRIAL"/>
    <property type="match status" value="1"/>
</dbReference>
<dbReference type="SUPFAM" id="SSF50249">
    <property type="entry name" value="Nucleic acid-binding proteins"/>
    <property type="match status" value="1"/>
</dbReference>
<dbReference type="GO" id="GO:0003723">
    <property type="term" value="F:RNA binding"/>
    <property type="evidence" value="ECO:0007669"/>
    <property type="project" value="InterPro"/>
</dbReference>
<name>A0A0K1JJ61_9MICO</name>
<dbReference type="STRING" id="571913.VV02_13420"/>
<dbReference type="Proteomes" id="UP000066480">
    <property type="component" value="Chromosome"/>
</dbReference>
<dbReference type="AlphaFoldDB" id="A0A0K1JJ61"/>
<evidence type="ECO:0000313" key="3">
    <source>
        <dbReference type="Proteomes" id="UP000066480"/>
    </source>
</evidence>
<feature type="domain" description="RNB" evidence="1">
    <location>
        <begin position="58"/>
        <end position="375"/>
    </location>
</feature>
<reference evidence="2 3" key="1">
    <citation type="submission" date="2015-03" db="EMBL/GenBank/DDBJ databases">
        <title>Luteipulveratus halotolerans sp. nov., a novel actinobacterium (Dermacoccaceae) from Sarawak, Malaysia.</title>
        <authorList>
            <person name="Juboi H."/>
            <person name="Basik A."/>
            <person name="Shamsul S.S."/>
            <person name="Arnold P."/>
            <person name="Schmitt E.K."/>
            <person name="Sanglier J.-J."/>
            <person name="Yeo T."/>
        </authorList>
    </citation>
    <scope>NUCLEOTIDE SEQUENCE [LARGE SCALE GENOMIC DNA]</scope>
    <source>
        <strain evidence="2 3">MN07-A0370</strain>
    </source>
</reference>
<protein>
    <submittedName>
        <fullName evidence="2">Ribonuclease II</fullName>
    </submittedName>
</protein>
<dbReference type="KEGG" id="lmoi:VV02_13420"/>
<dbReference type="RefSeq" id="WP_052592140.1">
    <property type="nucleotide sequence ID" value="NZ_CP011112.1"/>
</dbReference>
<organism evidence="2 3">
    <name type="scientific">Luteipulveratus mongoliensis</name>
    <dbReference type="NCBI Taxonomy" id="571913"/>
    <lineage>
        <taxon>Bacteria</taxon>
        <taxon>Bacillati</taxon>
        <taxon>Actinomycetota</taxon>
        <taxon>Actinomycetes</taxon>
        <taxon>Micrococcales</taxon>
        <taxon>Dermacoccaceae</taxon>
        <taxon>Luteipulveratus</taxon>
    </lineage>
</organism>
<dbReference type="Pfam" id="PF00773">
    <property type="entry name" value="RNB"/>
    <property type="match status" value="1"/>
</dbReference>
<accession>A0A0K1JJ61</accession>
<dbReference type="GO" id="GO:0006402">
    <property type="term" value="P:mRNA catabolic process"/>
    <property type="evidence" value="ECO:0007669"/>
    <property type="project" value="TreeGrafter"/>
</dbReference>
<proteinExistence type="predicted"/>
<keyword evidence="3" id="KW-1185">Reference proteome</keyword>
<dbReference type="PANTHER" id="PTHR23355">
    <property type="entry name" value="RIBONUCLEASE"/>
    <property type="match status" value="1"/>
</dbReference>
<dbReference type="EMBL" id="CP011112">
    <property type="protein sequence ID" value="AKU16630.1"/>
    <property type="molecule type" value="Genomic_DNA"/>
</dbReference>
<dbReference type="InterPro" id="IPR050180">
    <property type="entry name" value="RNR_Ribonuclease"/>
</dbReference>
<dbReference type="InterPro" id="IPR012340">
    <property type="entry name" value="NA-bd_OB-fold"/>
</dbReference>
<sequence length="479" mass="52191">MPKRQIVAPQAQPDAGADAGPLEQAFQAVRQELELPGEYPADAAAEAQQAAQSVTMPERDETAVPFFTVDPPESKDLDQAIHLERSGDGYRLRYAIADVPSFVKPGGALDTETRRRGQTLYLPDVRIPLHPEVLSEGVASLLAGEVRPAFVWDIVMDAKGETKSAEVYRAQVRSQDRYDYEQVQQAIDGGTADERVALLKEVGEKRIALERERGGASLPMPEQEITREGDSYVLSFRPLLPSEDWNAQISLMTGMVAAEMMLHAQIGILRTMPAADQEALQRFHRQAVALGVPWPAEQPYGEFLRTLDRTNTKHLALIHAATTLFRGAGYTPFDGDVPDQPEQAAVAAPYAHVTAPLRRLVDRFGLAICEALSRGDQVPDWVKQALPTLPDIMRGTDQLAGKVERSCADAVEAAVMSSHLGETLAASVVEKRDKGAVLVQLKDFAVEAECQGDAELGADVQVKVASADIATRKVEFQLA</sequence>
<dbReference type="PATRIC" id="fig|571913.6.peg.2729"/>
<evidence type="ECO:0000259" key="1">
    <source>
        <dbReference type="SMART" id="SM00955"/>
    </source>
</evidence>
<dbReference type="Pfam" id="PF18614">
    <property type="entry name" value="RNase_II_C_S1"/>
    <property type="match status" value="1"/>
</dbReference>
<dbReference type="GO" id="GO:0000932">
    <property type="term" value="C:P-body"/>
    <property type="evidence" value="ECO:0007669"/>
    <property type="project" value="TreeGrafter"/>
</dbReference>
<dbReference type="GO" id="GO:0000175">
    <property type="term" value="F:3'-5'-RNA exonuclease activity"/>
    <property type="evidence" value="ECO:0007669"/>
    <property type="project" value="TreeGrafter"/>
</dbReference>
<dbReference type="InterPro" id="IPR040596">
    <property type="entry name" value="RNase_II_C_S1"/>
</dbReference>